<protein>
    <recommendedName>
        <fullName evidence="3">DUF4371 domain-containing protein</fullName>
    </recommendedName>
</protein>
<evidence type="ECO:0000313" key="2">
    <source>
        <dbReference type="Proteomes" id="UP001460270"/>
    </source>
</evidence>
<reference evidence="2" key="1">
    <citation type="submission" date="2024-04" db="EMBL/GenBank/DDBJ databases">
        <title>Salinicola lusitanus LLJ914,a marine bacterium isolated from the Okinawa Trough.</title>
        <authorList>
            <person name="Li J."/>
        </authorList>
    </citation>
    <scope>NUCLEOTIDE SEQUENCE [LARGE SCALE GENOMIC DNA]</scope>
</reference>
<sequence length="286" mass="32192">MQHFTQKIKKHECSKLHKDSCLKLSTFGTVNISVQLDQGYRLAVRRHNDEVSKNRHILSRLIDCVKFCGLFELALCGKDENEDSNNPGVFRGLVDLVASLDEAFDEHNKTAKIFKGTSKIVQNELLECMCAVIKEKITEEVKVAHFVALQADETTDVSTQTQLVLVLRDSFQQQQASPGAISPRRALGDEEKQRVWKEVCDTILTHSKERFSFTGHLISATLLQAELLNEHSLAFPMDTLNQTVSAYPVLNKNKLKTELTLICESSEFHSCCGALALYQVLLQNNL</sequence>
<comment type="caution">
    <text evidence="1">The sequence shown here is derived from an EMBL/GenBank/DDBJ whole genome shotgun (WGS) entry which is preliminary data.</text>
</comment>
<gene>
    <name evidence="1" type="ORF">WMY93_012706</name>
</gene>
<dbReference type="EMBL" id="JBBPFD010000009">
    <property type="protein sequence ID" value="KAK7912495.1"/>
    <property type="molecule type" value="Genomic_DNA"/>
</dbReference>
<dbReference type="PANTHER" id="PTHR45749:SF28">
    <property type="entry name" value="ZINC FINGER MYM-TYPE PROTEIN 1-LIKE-RELATED"/>
    <property type="match status" value="1"/>
</dbReference>
<dbReference type="AlphaFoldDB" id="A0AAW0P6Z9"/>
<accession>A0AAW0P6Z9</accession>
<dbReference type="PANTHER" id="PTHR45749">
    <property type="match status" value="1"/>
</dbReference>
<evidence type="ECO:0008006" key="3">
    <source>
        <dbReference type="Google" id="ProtNLM"/>
    </source>
</evidence>
<organism evidence="1 2">
    <name type="scientific">Mugilogobius chulae</name>
    <name type="common">yellowstripe goby</name>
    <dbReference type="NCBI Taxonomy" id="88201"/>
    <lineage>
        <taxon>Eukaryota</taxon>
        <taxon>Metazoa</taxon>
        <taxon>Chordata</taxon>
        <taxon>Craniata</taxon>
        <taxon>Vertebrata</taxon>
        <taxon>Euteleostomi</taxon>
        <taxon>Actinopterygii</taxon>
        <taxon>Neopterygii</taxon>
        <taxon>Teleostei</taxon>
        <taxon>Neoteleostei</taxon>
        <taxon>Acanthomorphata</taxon>
        <taxon>Gobiaria</taxon>
        <taxon>Gobiiformes</taxon>
        <taxon>Gobioidei</taxon>
        <taxon>Gobiidae</taxon>
        <taxon>Gobionellinae</taxon>
        <taxon>Mugilogobius</taxon>
    </lineage>
</organism>
<evidence type="ECO:0000313" key="1">
    <source>
        <dbReference type="EMBL" id="KAK7912495.1"/>
    </source>
</evidence>
<proteinExistence type="predicted"/>
<dbReference type="Proteomes" id="UP001460270">
    <property type="component" value="Unassembled WGS sequence"/>
</dbReference>
<name>A0AAW0P6Z9_9GOBI</name>
<keyword evidence="2" id="KW-1185">Reference proteome</keyword>